<dbReference type="EMBL" id="JAIRBM010000005">
    <property type="protein sequence ID" value="MBZ6076422.1"/>
    <property type="molecule type" value="Genomic_DNA"/>
</dbReference>
<dbReference type="InterPro" id="IPR023346">
    <property type="entry name" value="Lysozyme-like_dom_sf"/>
</dbReference>
<dbReference type="CDD" id="cd13926">
    <property type="entry name" value="N-acetylmuramidase_GH108"/>
    <property type="match status" value="1"/>
</dbReference>
<evidence type="ECO:0000313" key="2">
    <source>
        <dbReference type="EMBL" id="MBZ6076422.1"/>
    </source>
</evidence>
<sequence>MAATPRAPGLFDEAVAQIFALEGGFVSHPADPGGATNFGITQQTLARARQCSVTVDDVRRLTRAEAATIYRRFYWDAVRGDELSPGLGLAMFDLAVNSGPARAIRMLQGILGCPADGRVGPQTLEMVRKTDVAQAIHRLTQVRLAFLAVLPTWPVFGRGWRKRVLAVEREALRLASLSSPSLFKNG</sequence>
<keyword evidence="3" id="KW-1185">Reference proteome</keyword>
<feature type="domain" description="TtsA-like Glycoside hydrolase family 108" evidence="1">
    <location>
        <begin position="16"/>
        <end position="99"/>
    </location>
</feature>
<dbReference type="Pfam" id="PF05838">
    <property type="entry name" value="Glyco_hydro_108"/>
    <property type="match status" value="1"/>
</dbReference>
<name>A0ABS7VN43_9HYPH</name>
<evidence type="ECO:0000259" key="1">
    <source>
        <dbReference type="Pfam" id="PF05838"/>
    </source>
</evidence>
<protein>
    <recommendedName>
        <fullName evidence="1">TtsA-like Glycoside hydrolase family 108 domain-containing protein</fullName>
    </recommendedName>
</protein>
<comment type="caution">
    <text evidence="2">The sequence shown here is derived from an EMBL/GenBank/DDBJ whole genome shotgun (WGS) entry which is preliminary data.</text>
</comment>
<dbReference type="SUPFAM" id="SSF53955">
    <property type="entry name" value="Lysozyme-like"/>
    <property type="match status" value="1"/>
</dbReference>
<organism evidence="2 3">
    <name type="scientific">Microvirga puerhi</name>
    <dbReference type="NCBI Taxonomy" id="2876078"/>
    <lineage>
        <taxon>Bacteria</taxon>
        <taxon>Pseudomonadati</taxon>
        <taxon>Pseudomonadota</taxon>
        <taxon>Alphaproteobacteria</taxon>
        <taxon>Hyphomicrobiales</taxon>
        <taxon>Methylobacteriaceae</taxon>
        <taxon>Microvirga</taxon>
    </lineage>
</organism>
<dbReference type="Gene3D" id="1.20.141.10">
    <property type="entry name" value="Chitosanase, subunit A, domain 1"/>
    <property type="match status" value="1"/>
</dbReference>
<dbReference type="Proteomes" id="UP000704176">
    <property type="component" value="Unassembled WGS sequence"/>
</dbReference>
<proteinExistence type="predicted"/>
<accession>A0ABS7VN43</accession>
<reference evidence="2 3" key="1">
    <citation type="submission" date="2021-09" db="EMBL/GenBank/DDBJ databases">
        <title>The complete genome sequence of a new microorganism.</title>
        <authorList>
            <person name="Zi Z."/>
        </authorList>
    </citation>
    <scope>NUCLEOTIDE SEQUENCE [LARGE SCALE GENOMIC DNA]</scope>
    <source>
        <strain evidence="2 3">WGZ8</strain>
    </source>
</reference>
<gene>
    <name evidence="2" type="ORF">K9B37_08980</name>
</gene>
<dbReference type="InterPro" id="IPR008565">
    <property type="entry name" value="TtsA-like_GH18_dom"/>
</dbReference>
<dbReference type="RefSeq" id="WP_224312743.1">
    <property type="nucleotide sequence ID" value="NZ_JAIRBM010000005.1"/>
</dbReference>
<evidence type="ECO:0000313" key="3">
    <source>
        <dbReference type="Proteomes" id="UP000704176"/>
    </source>
</evidence>